<evidence type="ECO:0000313" key="1">
    <source>
        <dbReference type="Proteomes" id="UP000887564"/>
    </source>
</evidence>
<sequence length="86" mass="9477">MPNFAQLAVPLQEFTKTGAKFDWSVGSCQKSFYILRKRLTVAPILAHQNICAAVSGERLCQDLMQGADNKGITEKLKTDETSVPGY</sequence>
<name>A0A914S662_PAREQ</name>
<protein>
    <submittedName>
        <fullName evidence="2">Uncharacterized protein</fullName>
    </submittedName>
</protein>
<dbReference type="WBParaSite" id="PEQ_0001266401-mRNA-1">
    <property type="protein sequence ID" value="PEQ_0001266401-mRNA-1"/>
    <property type="gene ID" value="PEQ_0001266401"/>
</dbReference>
<organism evidence="1 2">
    <name type="scientific">Parascaris equorum</name>
    <name type="common">Equine roundworm</name>
    <dbReference type="NCBI Taxonomy" id="6256"/>
    <lineage>
        <taxon>Eukaryota</taxon>
        <taxon>Metazoa</taxon>
        <taxon>Ecdysozoa</taxon>
        <taxon>Nematoda</taxon>
        <taxon>Chromadorea</taxon>
        <taxon>Rhabditida</taxon>
        <taxon>Spirurina</taxon>
        <taxon>Ascaridomorpha</taxon>
        <taxon>Ascaridoidea</taxon>
        <taxon>Ascarididae</taxon>
        <taxon>Parascaris</taxon>
    </lineage>
</organism>
<dbReference type="AlphaFoldDB" id="A0A914S662"/>
<dbReference type="InterPro" id="IPR043128">
    <property type="entry name" value="Rev_trsase/Diguanyl_cyclase"/>
</dbReference>
<keyword evidence="1" id="KW-1185">Reference proteome</keyword>
<proteinExistence type="predicted"/>
<dbReference type="Gene3D" id="3.30.70.270">
    <property type="match status" value="1"/>
</dbReference>
<accession>A0A914S662</accession>
<reference evidence="2" key="1">
    <citation type="submission" date="2022-11" db="UniProtKB">
        <authorList>
            <consortium name="WormBaseParasite"/>
        </authorList>
    </citation>
    <scope>IDENTIFICATION</scope>
</reference>
<dbReference type="Proteomes" id="UP000887564">
    <property type="component" value="Unplaced"/>
</dbReference>
<evidence type="ECO:0000313" key="2">
    <source>
        <dbReference type="WBParaSite" id="PEQ_0001266401-mRNA-1"/>
    </source>
</evidence>